<dbReference type="Pfam" id="PF08953">
    <property type="entry name" value="DUF1899"/>
    <property type="match status" value="1"/>
</dbReference>
<dbReference type="InterPro" id="IPR015505">
    <property type="entry name" value="Coronin"/>
</dbReference>
<dbReference type="InterPro" id="IPR015048">
    <property type="entry name" value="DUF1899"/>
</dbReference>
<dbReference type="EMBL" id="JANIIK010000047">
    <property type="protein sequence ID" value="KAJ3601693.1"/>
    <property type="molecule type" value="Genomic_DNA"/>
</dbReference>
<evidence type="ECO:0000256" key="10">
    <source>
        <dbReference type="SAM" id="MobiDB-lite"/>
    </source>
</evidence>
<dbReference type="SMART" id="SM01166">
    <property type="entry name" value="DUF1899"/>
    <property type="match status" value="1"/>
</dbReference>
<name>A0A9Q0IKW7_9TELE</name>
<feature type="repeat" description="WD" evidence="8">
    <location>
        <begin position="75"/>
        <end position="109"/>
    </location>
</feature>
<dbReference type="GO" id="GO:0005737">
    <property type="term" value="C:cytoplasm"/>
    <property type="evidence" value="ECO:0007669"/>
    <property type="project" value="UniProtKB-SubCell"/>
</dbReference>
<dbReference type="PROSITE" id="PS50082">
    <property type="entry name" value="WD_REPEATS_2"/>
    <property type="match status" value="1"/>
</dbReference>
<evidence type="ECO:0000259" key="11">
    <source>
        <dbReference type="SMART" id="SM01166"/>
    </source>
</evidence>
<dbReference type="OrthoDB" id="1850764at2759"/>
<evidence type="ECO:0000256" key="4">
    <source>
        <dbReference type="ARBA" id="ARBA00022574"/>
    </source>
</evidence>
<dbReference type="SUPFAM" id="SSF50978">
    <property type="entry name" value="WD40 repeat-like"/>
    <property type="match status" value="1"/>
</dbReference>
<dbReference type="Gene3D" id="2.130.10.10">
    <property type="entry name" value="YVTN repeat-like/Quinoprotein amine dehydrogenase"/>
    <property type="match status" value="1"/>
</dbReference>
<comment type="subcellular location">
    <subcellularLocation>
        <location evidence="1">Cytoplasm</location>
    </subcellularLocation>
</comment>
<accession>A0A9Q0IKW7</accession>
<keyword evidence="4 8" id="KW-0853">WD repeat</keyword>
<dbReference type="PANTHER" id="PTHR10856:SF20">
    <property type="entry name" value="CORONIN-7"/>
    <property type="match status" value="1"/>
</dbReference>
<evidence type="ECO:0000256" key="9">
    <source>
        <dbReference type="RuleBase" id="RU280818"/>
    </source>
</evidence>
<feature type="region of interest" description="Disordered" evidence="10">
    <location>
        <begin position="251"/>
        <end position="311"/>
    </location>
</feature>
<sequence length="311" mass="33097">MNRFKTSKFKNTTPKIAKKDGWICNIRGGNIQSQGNHIAASSELVAFNTDQAGGGMLGVTSLNPDADGKWTVSQLPCHGDVVTDLAFSPFEDTLLATCSADETVKLWRLCRPEDEQPGGPELTLSPGQGPLELVLFHPTSSGLLAVGTSQTPLLWDTSRPDVPLAVLEQHSDKLLSLSWKQDGSLLASSCMSAKTMQGNKGMRVLWAREDYLLTVDMNRGREVRLWDSRKLGSSLGSVFIGESGGAREATAAGVPSVSIGDPDTERCPGPDETGVSGGLDSASAGIPDTRDGAADARQPVQRKGFQAFEEP</sequence>
<dbReference type="PROSITE" id="PS50294">
    <property type="entry name" value="WD_REPEATS_REGION"/>
    <property type="match status" value="1"/>
</dbReference>
<comment type="function">
    <text evidence="7">F-actin regulator involved in anterograde Golgi to endosome transport: upon ubiquitination via 'Lys-33'-linked ubiquitin chains by the BCR(KLHL20) E3 ubiquitin ligase complex, interacts with EPS15 and localizes to the trans-Golgi network, where it promotes actin polymerization, thereby facilitating post-Golgi trafficking. May play a role in the maintenance of the Golgi apparatus morphology.</text>
</comment>
<protein>
    <recommendedName>
        <fullName evidence="9">Coronin</fullName>
    </recommendedName>
</protein>
<dbReference type="Proteomes" id="UP001148018">
    <property type="component" value="Unassembled WGS sequence"/>
</dbReference>
<dbReference type="PANTHER" id="PTHR10856">
    <property type="entry name" value="CORONIN"/>
    <property type="match status" value="1"/>
</dbReference>
<dbReference type="AlphaFoldDB" id="A0A9Q0IKW7"/>
<evidence type="ECO:0000256" key="8">
    <source>
        <dbReference type="PROSITE-ProRule" id="PRU00221"/>
    </source>
</evidence>
<evidence type="ECO:0000256" key="6">
    <source>
        <dbReference type="ARBA" id="ARBA00023203"/>
    </source>
</evidence>
<reference evidence="12" key="1">
    <citation type="submission" date="2022-07" db="EMBL/GenBank/DDBJ databases">
        <title>Chromosome-level genome of Muraenolepis orangiensis.</title>
        <authorList>
            <person name="Kim J."/>
        </authorList>
    </citation>
    <scope>NUCLEOTIDE SEQUENCE</scope>
    <source>
        <strain evidence="12">KU_S4_2022</strain>
        <tissue evidence="12">Muscle</tissue>
    </source>
</reference>
<evidence type="ECO:0000313" key="12">
    <source>
        <dbReference type="EMBL" id="KAJ3601693.1"/>
    </source>
</evidence>
<feature type="non-terminal residue" evidence="12">
    <location>
        <position position="1"/>
    </location>
</feature>
<keyword evidence="3" id="KW-0963">Cytoplasm</keyword>
<dbReference type="InterPro" id="IPR036322">
    <property type="entry name" value="WD40_repeat_dom_sf"/>
</dbReference>
<evidence type="ECO:0000256" key="1">
    <source>
        <dbReference type="ARBA" id="ARBA00004496"/>
    </source>
</evidence>
<proteinExistence type="inferred from homology"/>
<gene>
    <name evidence="12" type="ORF">NHX12_032660</name>
</gene>
<comment type="caution">
    <text evidence="12">The sequence shown here is derived from an EMBL/GenBank/DDBJ whole genome shotgun (WGS) entry which is preliminary data.</text>
</comment>
<dbReference type="SMART" id="SM00320">
    <property type="entry name" value="WD40"/>
    <property type="match status" value="3"/>
</dbReference>
<keyword evidence="5 9" id="KW-0677">Repeat</keyword>
<evidence type="ECO:0000256" key="5">
    <source>
        <dbReference type="ARBA" id="ARBA00022737"/>
    </source>
</evidence>
<organism evidence="12 13">
    <name type="scientific">Muraenolepis orangiensis</name>
    <name type="common">Patagonian moray cod</name>
    <dbReference type="NCBI Taxonomy" id="630683"/>
    <lineage>
        <taxon>Eukaryota</taxon>
        <taxon>Metazoa</taxon>
        <taxon>Chordata</taxon>
        <taxon>Craniata</taxon>
        <taxon>Vertebrata</taxon>
        <taxon>Euteleostomi</taxon>
        <taxon>Actinopterygii</taxon>
        <taxon>Neopterygii</taxon>
        <taxon>Teleostei</taxon>
        <taxon>Neoteleostei</taxon>
        <taxon>Acanthomorphata</taxon>
        <taxon>Zeiogadaria</taxon>
        <taxon>Gadariae</taxon>
        <taxon>Gadiformes</taxon>
        <taxon>Muraenolepidoidei</taxon>
        <taxon>Muraenolepididae</taxon>
        <taxon>Muraenolepis</taxon>
    </lineage>
</organism>
<evidence type="ECO:0000256" key="3">
    <source>
        <dbReference type="ARBA" id="ARBA00022490"/>
    </source>
</evidence>
<dbReference type="InterPro" id="IPR001680">
    <property type="entry name" value="WD40_rpt"/>
</dbReference>
<dbReference type="InterPro" id="IPR015943">
    <property type="entry name" value="WD40/YVTN_repeat-like_dom_sf"/>
</dbReference>
<evidence type="ECO:0000256" key="7">
    <source>
        <dbReference type="ARBA" id="ARBA00024838"/>
    </source>
</evidence>
<keyword evidence="13" id="KW-1185">Reference proteome</keyword>
<feature type="domain" description="DUF1899" evidence="11">
    <location>
        <begin position="3"/>
        <end position="68"/>
    </location>
</feature>
<comment type="similarity">
    <text evidence="2 9">Belongs to the WD repeat coronin family.</text>
</comment>
<dbReference type="Pfam" id="PF00400">
    <property type="entry name" value="WD40"/>
    <property type="match status" value="2"/>
</dbReference>
<dbReference type="GO" id="GO:0003779">
    <property type="term" value="F:actin binding"/>
    <property type="evidence" value="ECO:0007669"/>
    <property type="project" value="UniProtKB-KW"/>
</dbReference>
<evidence type="ECO:0000256" key="2">
    <source>
        <dbReference type="ARBA" id="ARBA00009482"/>
    </source>
</evidence>
<keyword evidence="6" id="KW-0009">Actin-binding</keyword>
<evidence type="ECO:0000313" key="13">
    <source>
        <dbReference type="Proteomes" id="UP001148018"/>
    </source>
</evidence>